<reference evidence="2" key="1">
    <citation type="submission" date="2022-11" db="UniProtKB">
        <authorList>
            <consortium name="WormBaseParasite"/>
        </authorList>
    </citation>
    <scope>IDENTIFICATION</scope>
</reference>
<dbReference type="AlphaFoldDB" id="A0A915HHR1"/>
<evidence type="ECO:0000313" key="1">
    <source>
        <dbReference type="Proteomes" id="UP000887565"/>
    </source>
</evidence>
<name>A0A915HHR1_ROMCU</name>
<organism evidence="1 2">
    <name type="scientific">Romanomermis culicivorax</name>
    <name type="common">Nematode worm</name>
    <dbReference type="NCBI Taxonomy" id="13658"/>
    <lineage>
        <taxon>Eukaryota</taxon>
        <taxon>Metazoa</taxon>
        <taxon>Ecdysozoa</taxon>
        <taxon>Nematoda</taxon>
        <taxon>Enoplea</taxon>
        <taxon>Dorylaimia</taxon>
        <taxon>Mermithida</taxon>
        <taxon>Mermithoidea</taxon>
        <taxon>Mermithidae</taxon>
        <taxon>Romanomermis</taxon>
    </lineage>
</organism>
<proteinExistence type="predicted"/>
<accession>A0A915HHR1</accession>
<protein>
    <submittedName>
        <fullName evidence="2">Uncharacterized protein</fullName>
    </submittedName>
</protein>
<evidence type="ECO:0000313" key="2">
    <source>
        <dbReference type="WBParaSite" id="nRc.2.0.1.t01542-RA"/>
    </source>
</evidence>
<sequence>MPSQDRRKMGTKVGRAPSCDTIAGLQFEKRKCWITTHGHHLPTDFFQSFCVCSQSILEQSGGNFAIFMPDVLSIDGKKPH</sequence>
<dbReference type="Proteomes" id="UP000887565">
    <property type="component" value="Unplaced"/>
</dbReference>
<keyword evidence="1" id="KW-1185">Reference proteome</keyword>
<dbReference type="WBParaSite" id="nRc.2.0.1.t01542-RA">
    <property type="protein sequence ID" value="nRc.2.0.1.t01542-RA"/>
    <property type="gene ID" value="nRc.2.0.1.g01542"/>
</dbReference>